<feature type="transmembrane region" description="Helical" evidence="1">
    <location>
        <begin position="20"/>
        <end position="41"/>
    </location>
</feature>
<gene>
    <name evidence="3" type="ORF">SAMN02745133_01279</name>
</gene>
<evidence type="ECO:0000259" key="2">
    <source>
        <dbReference type="Pfam" id="PF07670"/>
    </source>
</evidence>
<reference evidence="4" key="1">
    <citation type="submission" date="2016-11" db="EMBL/GenBank/DDBJ databases">
        <authorList>
            <person name="Varghese N."/>
            <person name="Submissions S."/>
        </authorList>
    </citation>
    <scope>NUCLEOTIDE SEQUENCE [LARGE SCALE GENOMIC DNA]</scope>
    <source>
        <strain evidence="4">DSM 12395</strain>
    </source>
</reference>
<dbReference type="RefSeq" id="WP_073237496.1">
    <property type="nucleotide sequence ID" value="NZ_FQUY01000007.1"/>
</dbReference>
<dbReference type="OrthoDB" id="9779080at2"/>
<organism evidence="3 4">
    <name type="scientific">Desulforamulus putei DSM 12395</name>
    <dbReference type="NCBI Taxonomy" id="1121429"/>
    <lineage>
        <taxon>Bacteria</taxon>
        <taxon>Bacillati</taxon>
        <taxon>Bacillota</taxon>
        <taxon>Clostridia</taxon>
        <taxon>Eubacteriales</taxon>
        <taxon>Peptococcaceae</taxon>
        <taxon>Desulforamulus</taxon>
    </lineage>
</organism>
<dbReference type="EMBL" id="FQUY01000007">
    <property type="protein sequence ID" value="SHE85640.1"/>
    <property type="molecule type" value="Genomic_DNA"/>
</dbReference>
<dbReference type="AlphaFoldDB" id="A0A1M4WWS1"/>
<name>A0A1M4WWS1_9FIRM</name>
<proteinExistence type="predicted"/>
<evidence type="ECO:0000313" key="3">
    <source>
        <dbReference type="EMBL" id="SHE85640.1"/>
    </source>
</evidence>
<dbReference type="Pfam" id="PF07670">
    <property type="entry name" value="Gate"/>
    <property type="match status" value="1"/>
</dbReference>
<feature type="transmembrane region" description="Helical" evidence="1">
    <location>
        <begin position="117"/>
        <end position="138"/>
    </location>
</feature>
<dbReference type="STRING" id="1121429.SAMN02745133_01279"/>
<protein>
    <submittedName>
        <fullName evidence="3">Nucleoside recognition</fullName>
    </submittedName>
</protein>
<feature type="transmembrane region" description="Helical" evidence="1">
    <location>
        <begin position="61"/>
        <end position="80"/>
    </location>
</feature>
<dbReference type="Proteomes" id="UP000184148">
    <property type="component" value="Unassembled WGS sequence"/>
</dbReference>
<keyword evidence="1" id="KW-0812">Transmembrane</keyword>
<keyword evidence="1" id="KW-1133">Transmembrane helix</keyword>
<feature type="domain" description="Nucleoside transporter/FeoB GTPase Gate" evidence="2">
    <location>
        <begin position="21"/>
        <end position="104"/>
    </location>
</feature>
<evidence type="ECO:0000313" key="4">
    <source>
        <dbReference type="Proteomes" id="UP000184148"/>
    </source>
</evidence>
<sequence length="139" mass="14905">MVSVNTLKRGLHKGIATTWLLTKVVVPIYVAITFLSFTPVLNKIAEDCAPFMKYVGLPGEASLAIVLGNVVNLYAALGVMASLHLNPRETTIIAMMLLLSHTIFVESAVAGKCGINPWIVGISRFIFAVIAGVLLNILL</sequence>
<dbReference type="InterPro" id="IPR011642">
    <property type="entry name" value="Gate_dom"/>
</dbReference>
<accession>A0A1M4WWS1</accession>
<evidence type="ECO:0000256" key="1">
    <source>
        <dbReference type="SAM" id="Phobius"/>
    </source>
</evidence>
<keyword evidence="1" id="KW-0472">Membrane</keyword>
<feature type="transmembrane region" description="Helical" evidence="1">
    <location>
        <begin position="92"/>
        <end position="111"/>
    </location>
</feature>
<keyword evidence="4" id="KW-1185">Reference proteome</keyword>